<organism evidence="2 3">
    <name type="scientific">Ignelater luminosus</name>
    <name type="common">Cucubano</name>
    <name type="synonym">Pyrophorus luminosus</name>
    <dbReference type="NCBI Taxonomy" id="2038154"/>
    <lineage>
        <taxon>Eukaryota</taxon>
        <taxon>Metazoa</taxon>
        <taxon>Ecdysozoa</taxon>
        <taxon>Arthropoda</taxon>
        <taxon>Hexapoda</taxon>
        <taxon>Insecta</taxon>
        <taxon>Pterygota</taxon>
        <taxon>Neoptera</taxon>
        <taxon>Endopterygota</taxon>
        <taxon>Coleoptera</taxon>
        <taxon>Polyphaga</taxon>
        <taxon>Elateriformia</taxon>
        <taxon>Elateroidea</taxon>
        <taxon>Elateridae</taxon>
        <taxon>Agrypninae</taxon>
        <taxon>Pyrophorini</taxon>
        <taxon>Ignelater</taxon>
    </lineage>
</organism>
<name>A0A8K0C6H0_IGNLU</name>
<evidence type="ECO:0000259" key="1">
    <source>
        <dbReference type="PROSITE" id="PS50097"/>
    </source>
</evidence>
<keyword evidence="3" id="KW-1185">Reference proteome</keyword>
<dbReference type="InterPro" id="IPR011705">
    <property type="entry name" value="BACK"/>
</dbReference>
<protein>
    <recommendedName>
        <fullName evidence="1">BTB domain-containing protein</fullName>
    </recommendedName>
</protein>
<dbReference type="SUPFAM" id="SSF54695">
    <property type="entry name" value="POZ domain"/>
    <property type="match status" value="1"/>
</dbReference>
<dbReference type="InterPro" id="IPR000210">
    <property type="entry name" value="BTB/POZ_dom"/>
</dbReference>
<dbReference type="PANTHER" id="PTHR45774:SF3">
    <property type="entry name" value="BTB (POZ) DOMAIN-CONTAINING 2B-RELATED"/>
    <property type="match status" value="1"/>
</dbReference>
<dbReference type="GO" id="GO:0000932">
    <property type="term" value="C:P-body"/>
    <property type="evidence" value="ECO:0007669"/>
    <property type="project" value="TreeGrafter"/>
</dbReference>
<evidence type="ECO:0000313" key="2">
    <source>
        <dbReference type="EMBL" id="KAF2879641.1"/>
    </source>
</evidence>
<dbReference type="OrthoDB" id="45365at2759"/>
<sequence>MATTSSVRQDWQVLTGNLKSRGKYLLESGVWSDCRFVVGPEENTFAAHMLLLATTSPVFETMFYGKMPEKGEVVITDISPGIFKMLLTYIYTDEINVKTFDQAFELYYAAKKYMMLHLQKECMKYIESGLSPKNVCKAYELAKLYEESDLIEKCLNMIKDDTNTILKEKSFNEVNIDTLLTIFGLNELNIISENELFAALSRYVIHYNNGKGKNILDGDHPYVKEAIQKIRFLTLSPRQFTEGPATSNLLNTSEKLALLMKISSPASHIGIPSQFATSTCRRTQRPCKYDICRDPTYNSRYIVQDVKKNKADHKIPETGTR</sequence>
<dbReference type="AlphaFoldDB" id="A0A8K0C6H0"/>
<dbReference type="PANTHER" id="PTHR45774">
    <property type="entry name" value="BTB/POZ DOMAIN-CONTAINING"/>
    <property type="match status" value="1"/>
</dbReference>
<dbReference type="PROSITE" id="PS50097">
    <property type="entry name" value="BTB"/>
    <property type="match status" value="1"/>
</dbReference>
<dbReference type="GO" id="GO:0005829">
    <property type="term" value="C:cytosol"/>
    <property type="evidence" value="ECO:0007669"/>
    <property type="project" value="TreeGrafter"/>
</dbReference>
<dbReference type="Pfam" id="PF00651">
    <property type="entry name" value="BTB"/>
    <property type="match status" value="1"/>
</dbReference>
<reference evidence="2" key="1">
    <citation type="submission" date="2019-08" db="EMBL/GenBank/DDBJ databases">
        <title>The genome of the North American firefly Photinus pyralis.</title>
        <authorList>
            <consortium name="Photinus pyralis genome working group"/>
            <person name="Fallon T.R."/>
            <person name="Sander Lower S.E."/>
            <person name="Weng J.-K."/>
        </authorList>
    </citation>
    <scope>NUCLEOTIDE SEQUENCE</scope>
    <source>
        <strain evidence="2">TRF0915ILg1</strain>
        <tissue evidence="2">Whole body</tissue>
    </source>
</reference>
<dbReference type="SMART" id="SM00225">
    <property type="entry name" value="BTB"/>
    <property type="match status" value="1"/>
</dbReference>
<gene>
    <name evidence="2" type="ORF">ILUMI_26531</name>
</gene>
<dbReference type="Pfam" id="PF07707">
    <property type="entry name" value="BACK"/>
    <property type="match status" value="1"/>
</dbReference>
<feature type="domain" description="BTB" evidence="1">
    <location>
        <begin position="32"/>
        <end position="99"/>
    </location>
</feature>
<comment type="caution">
    <text evidence="2">The sequence shown here is derived from an EMBL/GenBank/DDBJ whole genome shotgun (WGS) entry which is preliminary data.</text>
</comment>
<dbReference type="GO" id="GO:0022008">
    <property type="term" value="P:neurogenesis"/>
    <property type="evidence" value="ECO:0007669"/>
    <property type="project" value="TreeGrafter"/>
</dbReference>
<dbReference type="InterPro" id="IPR011333">
    <property type="entry name" value="SKP1/BTB/POZ_sf"/>
</dbReference>
<dbReference type="Gene3D" id="1.25.40.420">
    <property type="match status" value="1"/>
</dbReference>
<accession>A0A8K0C6H0</accession>
<dbReference type="Gene3D" id="3.30.710.10">
    <property type="entry name" value="Potassium Channel Kv1.1, Chain A"/>
    <property type="match status" value="1"/>
</dbReference>
<dbReference type="EMBL" id="VTPC01091110">
    <property type="protein sequence ID" value="KAF2879641.1"/>
    <property type="molecule type" value="Genomic_DNA"/>
</dbReference>
<dbReference type="Proteomes" id="UP000801492">
    <property type="component" value="Unassembled WGS sequence"/>
</dbReference>
<dbReference type="SMART" id="SM00875">
    <property type="entry name" value="BACK"/>
    <property type="match status" value="1"/>
</dbReference>
<proteinExistence type="predicted"/>
<evidence type="ECO:0000313" key="3">
    <source>
        <dbReference type="Proteomes" id="UP000801492"/>
    </source>
</evidence>
<dbReference type="CDD" id="cd14733">
    <property type="entry name" value="BACK"/>
    <property type="match status" value="1"/>
</dbReference>